<dbReference type="GO" id="GO:0009103">
    <property type="term" value="P:lipopolysaccharide biosynthetic process"/>
    <property type="evidence" value="ECO:0007669"/>
    <property type="project" value="UniProtKB-ARBA"/>
</dbReference>
<feature type="transmembrane region" description="Helical" evidence="8">
    <location>
        <begin position="211"/>
        <end position="231"/>
    </location>
</feature>
<feature type="transmembrane region" description="Helical" evidence="8">
    <location>
        <begin position="116"/>
        <end position="135"/>
    </location>
</feature>
<feature type="transmembrane region" description="Helical" evidence="8">
    <location>
        <begin position="300"/>
        <end position="318"/>
    </location>
</feature>
<dbReference type="PANTHER" id="PTHR33908">
    <property type="entry name" value="MANNOSYLTRANSFERASE YKCB-RELATED"/>
    <property type="match status" value="1"/>
</dbReference>
<keyword evidence="4" id="KW-0808">Transferase</keyword>
<evidence type="ECO:0000256" key="5">
    <source>
        <dbReference type="ARBA" id="ARBA00022692"/>
    </source>
</evidence>
<protein>
    <recommendedName>
        <fullName evidence="9">Glycosyltransferase RgtA/B/C/D-like domain-containing protein</fullName>
    </recommendedName>
</protein>
<keyword evidence="6 8" id="KW-1133">Transmembrane helix</keyword>
<feature type="transmembrane region" description="Helical" evidence="8">
    <location>
        <begin position="324"/>
        <end position="343"/>
    </location>
</feature>
<feature type="transmembrane region" description="Helical" evidence="8">
    <location>
        <begin position="355"/>
        <end position="376"/>
    </location>
</feature>
<dbReference type="Pfam" id="PF13231">
    <property type="entry name" value="PMT_2"/>
    <property type="match status" value="1"/>
</dbReference>
<dbReference type="EMBL" id="CP021112">
    <property type="protein sequence ID" value="ARP99943.1"/>
    <property type="molecule type" value="Genomic_DNA"/>
</dbReference>
<dbReference type="InterPro" id="IPR050297">
    <property type="entry name" value="LipidA_mod_glycosyltrf_83"/>
</dbReference>
<evidence type="ECO:0000256" key="2">
    <source>
        <dbReference type="ARBA" id="ARBA00022475"/>
    </source>
</evidence>
<dbReference type="GO" id="GO:0005886">
    <property type="term" value="C:plasma membrane"/>
    <property type="evidence" value="ECO:0007669"/>
    <property type="project" value="UniProtKB-SubCell"/>
</dbReference>
<keyword evidence="5 8" id="KW-0812">Transmembrane</keyword>
<evidence type="ECO:0000256" key="7">
    <source>
        <dbReference type="ARBA" id="ARBA00023136"/>
    </source>
</evidence>
<dbReference type="RefSeq" id="WP_086088348.1">
    <property type="nucleotide sequence ID" value="NZ_CP021112.1"/>
</dbReference>
<dbReference type="InterPro" id="IPR038731">
    <property type="entry name" value="RgtA/B/C-like"/>
</dbReference>
<keyword evidence="11" id="KW-1185">Reference proteome</keyword>
<feature type="domain" description="Glycosyltransferase RgtA/B/C/D-like" evidence="9">
    <location>
        <begin position="70"/>
        <end position="229"/>
    </location>
</feature>
<dbReference type="AlphaFoldDB" id="A0A1W6ZRC0"/>
<dbReference type="PANTHER" id="PTHR33908:SF9">
    <property type="entry name" value="BLL5595 PROTEIN"/>
    <property type="match status" value="1"/>
</dbReference>
<keyword evidence="7 8" id="KW-0472">Membrane</keyword>
<evidence type="ECO:0000256" key="6">
    <source>
        <dbReference type="ARBA" id="ARBA00022989"/>
    </source>
</evidence>
<keyword evidence="3" id="KW-0328">Glycosyltransferase</keyword>
<evidence type="ECO:0000256" key="4">
    <source>
        <dbReference type="ARBA" id="ARBA00022679"/>
    </source>
</evidence>
<evidence type="ECO:0000313" key="10">
    <source>
        <dbReference type="EMBL" id="ARP99943.1"/>
    </source>
</evidence>
<sequence>MDARTAVADGGFFASVVDFAARKPLQTLAIVLGAHLVVWTLLPLLTSSNLELDLAEDLALGKEWQLGYWKHPPLPWWLADLGYRITGHIGVVYALGPLAVVACFIGVYLLSRDIVGPVQALIATLSLAGIHFYNYSAVKFAHDQMQLPFWALTGLFLYRALVSGRMLNWMLAGAMMALCFWSKYAAFALGVSIALFLLIDPVARRSLRTPGPYVMAAVFLVVIAPNAWWLIDSGFLPMRYVSDRAKAVLYPYQFITLPLQWVASQVFFTFPAWVLLGLTLFPRQAGSEPVRQSGSFARRYVTMLAFGPFAVVTLIGIATGRAPIATWGYPLWSFLPLAALLWFGPVSDPQRKQLFAAGFIFLFLLAPAIWIGVWIAEPHVRTRPKATQFPGQALATRMTEIWREKTGTPLRYVAGTEFAANNVAVYSPDRPHVIVHGRPAISPWIDMNDVKKRGAIVIWEVGLPFAYVDEWRKTFGAEGDPVIIELPRQHGGRPAHIGYWIVPPRN</sequence>
<evidence type="ECO:0000313" key="11">
    <source>
        <dbReference type="Proteomes" id="UP000194137"/>
    </source>
</evidence>
<feature type="transmembrane region" description="Helical" evidence="8">
    <location>
        <begin position="91"/>
        <end position="110"/>
    </location>
</feature>
<keyword evidence="2" id="KW-1003">Cell membrane</keyword>
<dbReference type="KEGG" id="psin:CAK95_13255"/>
<evidence type="ECO:0000256" key="1">
    <source>
        <dbReference type="ARBA" id="ARBA00004651"/>
    </source>
</evidence>
<name>A0A1W6ZRC0_9HYPH</name>
<reference evidence="10 11" key="1">
    <citation type="submission" date="2017-05" db="EMBL/GenBank/DDBJ databases">
        <title>Full genome sequence of Pseudorhodoplanes sinuspersici.</title>
        <authorList>
            <person name="Dastgheib S.M.M."/>
            <person name="Shavandi M."/>
            <person name="Tirandaz H."/>
        </authorList>
    </citation>
    <scope>NUCLEOTIDE SEQUENCE [LARGE SCALE GENOMIC DNA]</scope>
    <source>
        <strain evidence="10 11">RIPI110</strain>
    </source>
</reference>
<evidence type="ECO:0000256" key="8">
    <source>
        <dbReference type="SAM" id="Phobius"/>
    </source>
</evidence>
<comment type="subcellular location">
    <subcellularLocation>
        <location evidence="1">Cell membrane</location>
        <topology evidence="1">Multi-pass membrane protein</topology>
    </subcellularLocation>
</comment>
<dbReference type="GO" id="GO:0016763">
    <property type="term" value="F:pentosyltransferase activity"/>
    <property type="evidence" value="ECO:0007669"/>
    <property type="project" value="TreeGrafter"/>
</dbReference>
<feature type="transmembrane region" description="Helical" evidence="8">
    <location>
        <begin position="259"/>
        <end position="280"/>
    </location>
</feature>
<evidence type="ECO:0000259" key="9">
    <source>
        <dbReference type="Pfam" id="PF13231"/>
    </source>
</evidence>
<accession>A0A1W6ZRC0</accession>
<evidence type="ECO:0000256" key="3">
    <source>
        <dbReference type="ARBA" id="ARBA00022676"/>
    </source>
</evidence>
<organism evidence="10 11">
    <name type="scientific">Pseudorhodoplanes sinuspersici</name>
    <dbReference type="NCBI Taxonomy" id="1235591"/>
    <lineage>
        <taxon>Bacteria</taxon>
        <taxon>Pseudomonadati</taxon>
        <taxon>Pseudomonadota</taxon>
        <taxon>Alphaproteobacteria</taxon>
        <taxon>Hyphomicrobiales</taxon>
        <taxon>Pseudorhodoplanes</taxon>
    </lineage>
</organism>
<dbReference type="OrthoDB" id="7671407at2"/>
<feature type="transmembrane region" description="Helical" evidence="8">
    <location>
        <begin position="173"/>
        <end position="199"/>
    </location>
</feature>
<proteinExistence type="predicted"/>
<feature type="transmembrane region" description="Helical" evidence="8">
    <location>
        <begin position="147"/>
        <end position="167"/>
    </location>
</feature>
<gene>
    <name evidence="10" type="ORF">CAK95_13255</name>
</gene>
<dbReference type="Proteomes" id="UP000194137">
    <property type="component" value="Chromosome"/>
</dbReference>
<dbReference type="STRING" id="1235591.CAK95_13255"/>